<comment type="similarity">
    <text evidence="2 12">Belongs to the UQCRB/QCR7 family.</text>
</comment>
<dbReference type="InterPro" id="IPR003197">
    <property type="entry name" value="QCR7"/>
</dbReference>
<dbReference type="GO" id="GO:0006122">
    <property type="term" value="P:mitochondrial electron transport, ubiquinol to cytochrome c"/>
    <property type="evidence" value="ECO:0007669"/>
    <property type="project" value="InterPro"/>
</dbReference>
<keyword evidence="14" id="KW-1185">Reference proteome</keyword>
<evidence type="ECO:0000256" key="3">
    <source>
        <dbReference type="ARBA" id="ARBA00016323"/>
    </source>
</evidence>
<evidence type="ECO:0000256" key="11">
    <source>
        <dbReference type="ARBA" id="ARBA00046393"/>
    </source>
</evidence>
<dbReference type="PIRSF" id="PIRSF000022">
    <property type="entry name" value="Bc1_14K"/>
    <property type="match status" value="1"/>
</dbReference>
<keyword evidence="7 12" id="KW-0249">Electron transport</keyword>
<dbReference type="EMBL" id="JARQWQ010000037">
    <property type="protein sequence ID" value="KAK2560117.1"/>
    <property type="molecule type" value="Genomic_DNA"/>
</dbReference>
<comment type="function">
    <text evidence="12">Component of the ubiquinol-cytochrome c oxidoreductase, a multisubunit transmembrane complex that is part of the mitochondrial electron transport chain which drives oxidative phosphorylation.</text>
</comment>
<keyword evidence="4 12" id="KW-0813">Transport</keyword>
<dbReference type="Proteomes" id="UP001249851">
    <property type="component" value="Unassembled WGS sequence"/>
</dbReference>
<evidence type="ECO:0000256" key="8">
    <source>
        <dbReference type="ARBA" id="ARBA00023128"/>
    </source>
</evidence>
<dbReference type="AlphaFoldDB" id="A0AAD9V3U2"/>
<keyword evidence="5 12" id="KW-0679">Respiratory chain</keyword>
<gene>
    <name evidence="13" type="ORF">P5673_017081</name>
</gene>
<protein>
    <recommendedName>
        <fullName evidence="3 12">Cytochrome b-c1 complex subunit 7</fullName>
    </recommendedName>
</protein>
<organism evidence="13 14">
    <name type="scientific">Acropora cervicornis</name>
    <name type="common">Staghorn coral</name>
    <dbReference type="NCBI Taxonomy" id="6130"/>
    <lineage>
        <taxon>Eukaryota</taxon>
        <taxon>Metazoa</taxon>
        <taxon>Cnidaria</taxon>
        <taxon>Anthozoa</taxon>
        <taxon>Hexacorallia</taxon>
        <taxon>Scleractinia</taxon>
        <taxon>Astrocoeniina</taxon>
        <taxon>Acroporidae</taxon>
        <taxon>Acropora</taxon>
    </lineage>
</organism>
<evidence type="ECO:0000256" key="1">
    <source>
        <dbReference type="ARBA" id="ARBA00004443"/>
    </source>
</evidence>
<keyword evidence="6 12" id="KW-0999">Mitochondrion inner membrane</keyword>
<dbReference type="FunFam" id="1.10.1090.10:FF:000001">
    <property type="entry name" value="Cytochrome b-c1 complex subunit 7"/>
    <property type="match status" value="1"/>
</dbReference>
<evidence type="ECO:0000256" key="2">
    <source>
        <dbReference type="ARBA" id="ARBA00008554"/>
    </source>
</evidence>
<keyword evidence="8 12" id="KW-0496">Mitochondrion</keyword>
<dbReference type="InterPro" id="IPR036544">
    <property type="entry name" value="QCR7_sf"/>
</dbReference>
<proteinExistence type="inferred from homology"/>
<dbReference type="GO" id="GO:0005743">
    <property type="term" value="C:mitochondrial inner membrane"/>
    <property type="evidence" value="ECO:0007669"/>
    <property type="project" value="UniProtKB-SubCell"/>
</dbReference>
<evidence type="ECO:0000313" key="14">
    <source>
        <dbReference type="Proteomes" id="UP001249851"/>
    </source>
</evidence>
<reference evidence="13" key="1">
    <citation type="journal article" date="2023" name="G3 (Bethesda)">
        <title>Whole genome assembly and annotation of the endangered Caribbean coral Acropora cervicornis.</title>
        <authorList>
            <person name="Selwyn J.D."/>
            <person name="Vollmer S.V."/>
        </authorList>
    </citation>
    <scope>NUCLEOTIDE SEQUENCE</scope>
    <source>
        <strain evidence="13">K2</strain>
    </source>
</reference>
<comment type="subcellular location">
    <subcellularLocation>
        <location evidence="1">Mitochondrion inner membrane</location>
        <topology evidence="1">Peripheral membrane protein</topology>
        <orientation evidence="1">Matrix side</orientation>
    </subcellularLocation>
</comment>
<evidence type="ECO:0000256" key="4">
    <source>
        <dbReference type="ARBA" id="ARBA00022448"/>
    </source>
</evidence>
<evidence type="ECO:0000256" key="10">
    <source>
        <dbReference type="ARBA" id="ARBA00038521"/>
    </source>
</evidence>
<comment type="caution">
    <text evidence="13">The sequence shown here is derived from an EMBL/GenBank/DDBJ whole genome shotgun (WGS) entry which is preliminary data.</text>
</comment>
<evidence type="ECO:0000256" key="9">
    <source>
        <dbReference type="ARBA" id="ARBA00023136"/>
    </source>
</evidence>
<dbReference type="GO" id="GO:0045275">
    <property type="term" value="C:respiratory chain complex III"/>
    <property type="evidence" value="ECO:0007669"/>
    <property type="project" value="InterPro"/>
</dbReference>
<sequence>MASMGPKVVKQLSFFQKIKYAFTNWYIYACGYRQLGLRAEDLIMDDVPDVAEAVKRLPRHEQDLRSFRLKRACDLTMKHIILPKDQWTKPEEDISYLFPYIDLVKKERLEREKWDHQ</sequence>
<accession>A0AAD9V3U2</accession>
<dbReference type="SUPFAM" id="SSF81524">
    <property type="entry name" value="14 kDa protein of cytochrome bc1 complex (Ubiquinol-cytochrome c reductase)"/>
    <property type="match status" value="1"/>
</dbReference>
<dbReference type="Pfam" id="PF02271">
    <property type="entry name" value="UCR_14kD"/>
    <property type="match status" value="1"/>
</dbReference>
<evidence type="ECO:0000256" key="7">
    <source>
        <dbReference type="ARBA" id="ARBA00022982"/>
    </source>
</evidence>
<evidence type="ECO:0000256" key="5">
    <source>
        <dbReference type="ARBA" id="ARBA00022660"/>
    </source>
</evidence>
<comment type="subunit">
    <text evidence="11">Component of the ubiquinol-cytochrome c oxidoreductase (cytochrome b-c1 complex, complex III, CIII), a multisubunit enzyme composed of 11 subunits. The complex is composed of 3 respiratory subunits cytochrome b, cytochrome c1 and Rieske protein UQCRFS1, 2 core protein subunits UQCRC1/QCR1 and UQCRC2/QCR2, and 6 low-molecular weight protein subunits UQCRH/QCR6, UQCRB/QCR7, UQCRQ/QCR8, UQCR10/QCR9, UQCR11/QCR10 and subunit 9, the cleavage product of Rieske protein UQCRFS1. The complex exists as an obligatory dimer and forms supercomplexes (SCs) in the inner mitochondrial membrane with NADH-ubiquinone oxidoreductase (complex I, CI) and cytochrome c oxidase (complex IV, CIV), resulting in different assemblies (supercomplex SCI(1)III(2)IV(1) and megacomplex MCI(2)III(2)IV(2)).</text>
</comment>
<dbReference type="Gene3D" id="1.10.1090.10">
    <property type="entry name" value="Cytochrome b-c1 complex subunit 7"/>
    <property type="match status" value="1"/>
</dbReference>
<evidence type="ECO:0000256" key="6">
    <source>
        <dbReference type="ARBA" id="ARBA00022792"/>
    </source>
</evidence>
<keyword evidence="9 12" id="KW-0472">Membrane</keyword>
<comment type="subunit">
    <text evidence="10">Component of the ubiquinol-cytochrome c oxidoreductase (cytochrome b-c1 complex, complex III, CIII), a multisubunit enzyme composed of 3 respiratory subunits cytochrome b, cytochrome c1 and Rieske protein, 2 core protein subunits, and additional low-molecular weight protein subunits. The complex exists as an obligatory dimer and forms supercomplexes (SCs) in the inner mitochondrial membrane with cytochrome c oxidase (complex IV, CIV).</text>
</comment>
<dbReference type="PANTHER" id="PTHR12022:SF0">
    <property type="entry name" value="CYTOCHROME B-C1 COMPLEX SUBUNIT 7"/>
    <property type="match status" value="1"/>
</dbReference>
<name>A0AAD9V3U2_ACRCE</name>
<dbReference type="PANTHER" id="PTHR12022">
    <property type="entry name" value="UBIQUINOL-CYTOCHROME C REDUCTASE COMPLEX 14 KD PROTEIN"/>
    <property type="match status" value="1"/>
</dbReference>
<reference evidence="13" key="2">
    <citation type="journal article" date="2023" name="Science">
        <title>Genomic signatures of disease resistance in endangered staghorn corals.</title>
        <authorList>
            <person name="Vollmer S.V."/>
            <person name="Selwyn J.D."/>
            <person name="Despard B.A."/>
            <person name="Roesel C.L."/>
        </authorList>
    </citation>
    <scope>NUCLEOTIDE SEQUENCE</scope>
    <source>
        <strain evidence="13">K2</strain>
    </source>
</reference>
<evidence type="ECO:0000313" key="13">
    <source>
        <dbReference type="EMBL" id="KAK2560117.1"/>
    </source>
</evidence>
<evidence type="ECO:0000256" key="12">
    <source>
        <dbReference type="PIRNR" id="PIRNR000022"/>
    </source>
</evidence>